<reference evidence="5 6" key="1">
    <citation type="submission" date="2019-06" db="EMBL/GenBank/DDBJ databases">
        <title>Draft genome of Aliikangiella marina GYP-15.</title>
        <authorList>
            <person name="Wang G."/>
        </authorList>
    </citation>
    <scope>NUCLEOTIDE SEQUENCE [LARGE SCALE GENOMIC DNA]</scope>
    <source>
        <strain evidence="5 6">GYP-15</strain>
    </source>
</reference>
<dbReference type="InterPro" id="IPR046335">
    <property type="entry name" value="LacI/GalR-like_sensor"/>
</dbReference>
<gene>
    <name evidence="5" type="ORF">FLL45_20570</name>
</gene>
<evidence type="ECO:0000313" key="6">
    <source>
        <dbReference type="Proteomes" id="UP000317839"/>
    </source>
</evidence>
<dbReference type="PANTHER" id="PTHR30146">
    <property type="entry name" value="LACI-RELATED TRANSCRIPTIONAL REPRESSOR"/>
    <property type="match status" value="1"/>
</dbReference>
<dbReference type="InterPro" id="IPR028082">
    <property type="entry name" value="Peripla_BP_I"/>
</dbReference>
<dbReference type="FunFam" id="1.10.260.40:FF:000002">
    <property type="entry name" value="HTH-type transcriptional repressor PurR"/>
    <property type="match status" value="1"/>
</dbReference>
<evidence type="ECO:0000259" key="4">
    <source>
        <dbReference type="PROSITE" id="PS50932"/>
    </source>
</evidence>
<keyword evidence="2" id="KW-0238">DNA-binding</keyword>
<comment type="caution">
    <text evidence="5">The sequence shown here is derived from an EMBL/GenBank/DDBJ whole genome shotgun (WGS) entry which is preliminary data.</text>
</comment>
<evidence type="ECO:0000256" key="2">
    <source>
        <dbReference type="ARBA" id="ARBA00023125"/>
    </source>
</evidence>
<keyword evidence="1" id="KW-0805">Transcription regulation</keyword>
<name>A0A545T2V5_9GAMM</name>
<dbReference type="Pfam" id="PF00356">
    <property type="entry name" value="LacI"/>
    <property type="match status" value="1"/>
</dbReference>
<dbReference type="EMBL" id="VIKR01000006">
    <property type="protein sequence ID" value="TQV71546.1"/>
    <property type="molecule type" value="Genomic_DNA"/>
</dbReference>
<proteinExistence type="predicted"/>
<accession>A0A545T2V5</accession>
<dbReference type="SUPFAM" id="SSF47413">
    <property type="entry name" value="lambda repressor-like DNA-binding domains"/>
    <property type="match status" value="1"/>
</dbReference>
<dbReference type="Gene3D" id="1.10.260.40">
    <property type="entry name" value="lambda repressor-like DNA-binding domains"/>
    <property type="match status" value="1"/>
</dbReference>
<dbReference type="Gene3D" id="3.40.50.2300">
    <property type="match status" value="2"/>
</dbReference>
<dbReference type="CDD" id="cd01392">
    <property type="entry name" value="HTH_LacI"/>
    <property type="match status" value="1"/>
</dbReference>
<protein>
    <submittedName>
        <fullName evidence="5">LacI family transcriptional regulator</fullName>
    </submittedName>
</protein>
<dbReference type="SMART" id="SM00354">
    <property type="entry name" value="HTH_LACI"/>
    <property type="match status" value="1"/>
</dbReference>
<dbReference type="GO" id="GO:0000976">
    <property type="term" value="F:transcription cis-regulatory region binding"/>
    <property type="evidence" value="ECO:0007669"/>
    <property type="project" value="TreeGrafter"/>
</dbReference>
<dbReference type="Pfam" id="PF13377">
    <property type="entry name" value="Peripla_BP_3"/>
    <property type="match status" value="1"/>
</dbReference>
<dbReference type="Proteomes" id="UP000317839">
    <property type="component" value="Unassembled WGS sequence"/>
</dbReference>
<evidence type="ECO:0000313" key="5">
    <source>
        <dbReference type="EMBL" id="TQV71546.1"/>
    </source>
</evidence>
<dbReference type="RefSeq" id="WP_142943945.1">
    <property type="nucleotide sequence ID" value="NZ_VIKR01000006.1"/>
</dbReference>
<dbReference type="CDD" id="cd01545">
    <property type="entry name" value="PBP1_SalR"/>
    <property type="match status" value="1"/>
</dbReference>
<dbReference type="PROSITE" id="PS00356">
    <property type="entry name" value="HTH_LACI_1"/>
    <property type="match status" value="1"/>
</dbReference>
<dbReference type="SUPFAM" id="SSF53822">
    <property type="entry name" value="Periplasmic binding protein-like I"/>
    <property type="match status" value="1"/>
</dbReference>
<dbReference type="InterPro" id="IPR010982">
    <property type="entry name" value="Lambda_DNA-bd_dom_sf"/>
</dbReference>
<keyword evidence="6" id="KW-1185">Reference proteome</keyword>
<dbReference type="InterPro" id="IPR000843">
    <property type="entry name" value="HTH_LacI"/>
</dbReference>
<keyword evidence="3" id="KW-0804">Transcription</keyword>
<dbReference type="GO" id="GO:0003700">
    <property type="term" value="F:DNA-binding transcription factor activity"/>
    <property type="evidence" value="ECO:0007669"/>
    <property type="project" value="TreeGrafter"/>
</dbReference>
<organism evidence="5 6">
    <name type="scientific">Aliikangiella marina</name>
    <dbReference type="NCBI Taxonomy" id="1712262"/>
    <lineage>
        <taxon>Bacteria</taxon>
        <taxon>Pseudomonadati</taxon>
        <taxon>Pseudomonadota</taxon>
        <taxon>Gammaproteobacteria</taxon>
        <taxon>Oceanospirillales</taxon>
        <taxon>Pleioneaceae</taxon>
        <taxon>Aliikangiella</taxon>
    </lineage>
</organism>
<evidence type="ECO:0000256" key="3">
    <source>
        <dbReference type="ARBA" id="ARBA00023163"/>
    </source>
</evidence>
<evidence type="ECO:0000256" key="1">
    <source>
        <dbReference type="ARBA" id="ARBA00023015"/>
    </source>
</evidence>
<dbReference type="PROSITE" id="PS50932">
    <property type="entry name" value="HTH_LACI_2"/>
    <property type="match status" value="1"/>
</dbReference>
<dbReference type="OrthoDB" id="6619319at2"/>
<sequence>MPKSLIYDVAQRAGVSIKTVSRVVNNEPNVRENTREKVLAVIKELNYRPNASARKLASQKSYLIALLYDDPSLYDNPSSNYVLNLQQGALRICKSETYDLLIHPCDYRDKNLNQEVSSLIHNSRVDGLLLAPPLSDQKSLIETIAATDTPFALISPGNKTLTPLSVFTNDREVSAEMTEYLAFLGHKKIAFIKGDPEHKALQERYSGFKDGMRNSGLKIEKNFVKNGDNSFGCGELFAKQLLSLKNPPTAIFCCNDDMANGVLRTAYKMGIKVPDSLSVAGFDDIPLAEQTNPSLTTIRQPVRSMTEHALEILMDKVKNRESKISPDDLLIKAKLVIRESTGKAPS</sequence>
<feature type="domain" description="HTH lacI-type" evidence="4">
    <location>
        <begin position="6"/>
        <end position="58"/>
    </location>
</feature>
<dbReference type="AlphaFoldDB" id="A0A545T2V5"/>
<dbReference type="PANTHER" id="PTHR30146:SF153">
    <property type="entry name" value="LACTOSE OPERON REPRESSOR"/>
    <property type="match status" value="1"/>
</dbReference>